<dbReference type="InterPro" id="IPR035892">
    <property type="entry name" value="C2_domain_sf"/>
</dbReference>
<keyword evidence="2" id="KW-0812">Transmembrane</keyword>
<dbReference type="Gene3D" id="2.60.40.150">
    <property type="entry name" value="C2 domain"/>
    <property type="match status" value="1"/>
</dbReference>
<evidence type="ECO:0000259" key="3">
    <source>
        <dbReference type="PROSITE" id="PS50004"/>
    </source>
</evidence>
<accession>A0A087U8Y2</accession>
<name>A0A087U8Y2_STEMI</name>
<evidence type="ECO:0000313" key="4">
    <source>
        <dbReference type="EMBL" id="KFM73821.1"/>
    </source>
</evidence>
<dbReference type="GO" id="GO:0005886">
    <property type="term" value="C:plasma membrane"/>
    <property type="evidence" value="ECO:0007669"/>
    <property type="project" value="TreeGrafter"/>
</dbReference>
<feature type="region of interest" description="Disordered" evidence="1">
    <location>
        <begin position="53"/>
        <end position="115"/>
    </location>
</feature>
<feature type="compositionally biased region" description="Basic and acidic residues" evidence="1">
    <location>
        <begin position="81"/>
        <end position="94"/>
    </location>
</feature>
<evidence type="ECO:0000256" key="2">
    <source>
        <dbReference type="SAM" id="Phobius"/>
    </source>
</evidence>
<feature type="compositionally biased region" description="Polar residues" evidence="1">
    <location>
        <begin position="97"/>
        <end position="109"/>
    </location>
</feature>
<sequence>MCFDEGCDVDDGSSIGMSIPPFLAAGLTLSLVLLGIVAYFSYRWLVQRLQSSTKPSEQQDPEQSTSSGQQQSPDCKITSAEQREDSFTKDKGVDPQKSPTGSTTPSVKISHSLPDIKEEVNKEWTDVNRKVAPPRQTTLPTVPTRHQTFQRQLSHRLDLSDVPFEVCNIPQRESHAIGKIRPELYQAEMMRQWSADSGADLLGDGNEQGAACGKLQFTLRYDHDVEGLIVRVLQAHDLPAKDFSGTSDPYIKIYLLPDRKKKFQT</sequence>
<dbReference type="Proteomes" id="UP000054359">
    <property type="component" value="Unassembled WGS sequence"/>
</dbReference>
<dbReference type="InterPro" id="IPR000008">
    <property type="entry name" value="C2_dom"/>
</dbReference>
<dbReference type="SUPFAM" id="SSF49562">
    <property type="entry name" value="C2 domain (Calcium/lipid-binding domain, CaLB)"/>
    <property type="match status" value="1"/>
</dbReference>
<dbReference type="PANTHER" id="PTHR10024:SF374">
    <property type="entry name" value="C2 DOMAIN-CONTAINING PROTEIN"/>
    <property type="match status" value="1"/>
</dbReference>
<organism evidence="4 5">
    <name type="scientific">Stegodyphus mimosarum</name>
    <name type="common">African social velvet spider</name>
    <dbReference type="NCBI Taxonomy" id="407821"/>
    <lineage>
        <taxon>Eukaryota</taxon>
        <taxon>Metazoa</taxon>
        <taxon>Ecdysozoa</taxon>
        <taxon>Arthropoda</taxon>
        <taxon>Chelicerata</taxon>
        <taxon>Arachnida</taxon>
        <taxon>Araneae</taxon>
        <taxon>Araneomorphae</taxon>
        <taxon>Entelegynae</taxon>
        <taxon>Eresoidea</taxon>
        <taxon>Eresidae</taxon>
        <taxon>Stegodyphus</taxon>
    </lineage>
</organism>
<dbReference type="GO" id="GO:0001786">
    <property type="term" value="F:phosphatidylserine binding"/>
    <property type="evidence" value="ECO:0007669"/>
    <property type="project" value="TreeGrafter"/>
</dbReference>
<dbReference type="Pfam" id="PF00168">
    <property type="entry name" value="C2"/>
    <property type="match status" value="1"/>
</dbReference>
<feature type="compositionally biased region" description="Polar residues" evidence="1">
    <location>
        <begin position="53"/>
        <end position="73"/>
    </location>
</feature>
<dbReference type="GO" id="GO:0070382">
    <property type="term" value="C:exocytic vesicle"/>
    <property type="evidence" value="ECO:0007669"/>
    <property type="project" value="TreeGrafter"/>
</dbReference>
<protein>
    <submittedName>
        <fullName evidence="4">Synaptotagmin-6</fullName>
    </submittedName>
</protein>
<evidence type="ECO:0000313" key="5">
    <source>
        <dbReference type="Proteomes" id="UP000054359"/>
    </source>
</evidence>
<dbReference type="OrthoDB" id="6416471at2759"/>
<reference evidence="4 5" key="1">
    <citation type="submission" date="2013-11" db="EMBL/GenBank/DDBJ databases">
        <title>Genome sequencing of Stegodyphus mimosarum.</title>
        <authorList>
            <person name="Bechsgaard J."/>
        </authorList>
    </citation>
    <scope>NUCLEOTIDE SEQUENCE [LARGE SCALE GENOMIC DNA]</scope>
</reference>
<proteinExistence type="predicted"/>
<feature type="transmembrane region" description="Helical" evidence="2">
    <location>
        <begin position="22"/>
        <end position="42"/>
    </location>
</feature>
<keyword evidence="2" id="KW-0472">Membrane</keyword>
<evidence type="ECO:0000256" key="1">
    <source>
        <dbReference type="SAM" id="MobiDB-lite"/>
    </source>
</evidence>
<keyword evidence="2" id="KW-1133">Transmembrane helix</keyword>
<dbReference type="PROSITE" id="PS50004">
    <property type="entry name" value="C2"/>
    <property type="match status" value="1"/>
</dbReference>
<dbReference type="GO" id="GO:0030276">
    <property type="term" value="F:clathrin binding"/>
    <property type="evidence" value="ECO:0007669"/>
    <property type="project" value="TreeGrafter"/>
</dbReference>
<dbReference type="GO" id="GO:0005544">
    <property type="term" value="F:calcium-dependent phospholipid binding"/>
    <property type="evidence" value="ECO:0007669"/>
    <property type="project" value="TreeGrafter"/>
</dbReference>
<feature type="non-terminal residue" evidence="4">
    <location>
        <position position="265"/>
    </location>
</feature>
<dbReference type="STRING" id="407821.A0A087U8Y2"/>
<gene>
    <name evidence="4" type="ORF">X975_13229</name>
</gene>
<dbReference type="GO" id="GO:0017156">
    <property type="term" value="P:calcium-ion regulated exocytosis"/>
    <property type="evidence" value="ECO:0007669"/>
    <property type="project" value="TreeGrafter"/>
</dbReference>
<keyword evidence="5" id="KW-1185">Reference proteome</keyword>
<feature type="domain" description="C2" evidence="3">
    <location>
        <begin position="211"/>
        <end position="265"/>
    </location>
</feature>
<dbReference type="GO" id="GO:0005509">
    <property type="term" value="F:calcium ion binding"/>
    <property type="evidence" value="ECO:0007669"/>
    <property type="project" value="TreeGrafter"/>
</dbReference>
<dbReference type="AlphaFoldDB" id="A0A087U8Y2"/>
<dbReference type="PANTHER" id="PTHR10024">
    <property type="entry name" value="SYNAPTOTAGMIN"/>
    <property type="match status" value="1"/>
</dbReference>
<dbReference type="GO" id="GO:0000149">
    <property type="term" value="F:SNARE binding"/>
    <property type="evidence" value="ECO:0007669"/>
    <property type="project" value="TreeGrafter"/>
</dbReference>
<dbReference type="EMBL" id="KK118779">
    <property type="protein sequence ID" value="KFM73821.1"/>
    <property type="molecule type" value="Genomic_DNA"/>
</dbReference>